<proteinExistence type="inferred from homology"/>
<dbReference type="PANTHER" id="PTHR11403:SF7">
    <property type="entry name" value="CYTOCHROME C OXIDASE SUBUNIT 3"/>
    <property type="match status" value="1"/>
</dbReference>
<dbReference type="CDD" id="cd01665">
    <property type="entry name" value="Cyt_c_Oxidase_III"/>
    <property type="match status" value="1"/>
</dbReference>
<keyword evidence="6 9" id="KW-1133">Transmembrane helix</keyword>
<dbReference type="GO" id="GO:0016020">
    <property type="term" value="C:membrane"/>
    <property type="evidence" value="ECO:0007669"/>
    <property type="project" value="UniProtKB-SubCell"/>
</dbReference>
<dbReference type="PANTHER" id="PTHR11403">
    <property type="entry name" value="CYTOCHROME C OXIDASE SUBUNIT III"/>
    <property type="match status" value="1"/>
</dbReference>
<feature type="transmembrane region" description="Helical" evidence="9">
    <location>
        <begin position="239"/>
        <end position="261"/>
    </location>
</feature>
<feature type="transmembrane region" description="Helical" evidence="9">
    <location>
        <begin position="122"/>
        <end position="145"/>
    </location>
</feature>
<evidence type="ECO:0000256" key="9">
    <source>
        <dbReference type="SAM" id="Phobius"/>
    </source>
</evidence>
<evidence type="ECO:0000256" key="1">
    <source>
        <dbReference type="ARBA" id="ARBA00004141"/>
    </source>
</evidence>
<keyword evidence="4 8" id="KW-0812">Transmembrane</keyword>
<comment type="function">
    <text evidence="8">Component of the cytochrome c oxidase, the last enzyme in the mitochondrial electron transport chain which drives oxidative phosphorylation. The respiratory chain contains 3 multisubunit complexes succinate dehydrogenase (complex II, CII), ubiquinol-cytochrome c oxidoreductase (cytochrome b-c1 complex, complex III, CIII) and cytochrome c oxidase (complex IV, CIV), that cooperate to transfer electrons derived from NADH and succinate to molecular oxygen, creating an electrochemical gradient over the inner membrane that drives transmembrane transport and the ATP synthase. Cytochrome c oxidase is the component of the respiratory chain that catalyzes the reduction of oxygen to water. Electrons originating from reduced cytochrome c in the intermembrane space (IMS) are transferred via the dinuclear copper A center (CU(A)) of subunit 2 and heme A of subunit 1 to the active site in subunit 1, a binuclear center (BNC) formed by heme A3 and copper B (CU(B)). The BNC reduces molecular oxygen to 2 water molecules using 4 electrons from cytochrome c in the IMS and 4 protons from the mitochondrial matrix.</text>
</comment>
<feature type="transmembrane region" description="Helical" evidence="9">
    <location>
        <begin position="79"/>
        <end position="102"/>
    </location>
</feature>
<feature type="transmembrane region" description="Helical" evidence="9">
    <location>
        <begin position="157"/>
        <end position="177"/>
    </location>
</feature>
<dbReference type="SUPFAM" id="SSF81452">
    <property type="entry name" value="Cytochrome c oxidase subunit III-like"/>
    <property type="match status" value="1"/>
</dbReference>
<evidence type="ECO:0000256" key="2">
    <source>
        <dbReference type="ARBA" id="ARBA00010581"/>
    </source>
</evidence>
<dbReference type="Gene3D" id="1.20.120.80">
    <property type="entry name" value="Cytochrome c oxidase, subunit III, four-helix bundle"/>
    <property type="match status" value="1"/>
</dbReference>
<dbReference type="GO" id="GO:0005739">
    <property type="term" value="C:mitochondrion"/>
    <property type="evidence" value="ECO:0007669"/>
    <property type="project" value="TreeGrafter"/>
</dbReference>
<evidence type="ECO:0000256" key="8">
    <source>
        <dbReference type="RuleBase" id="RU003375"/>
    </source>
</evidence>
<accession>A0A7U0M7U9</accession>
<sequence length="262" mass="32150">MTNYNHPYHLVTLSPWPLLTSLSIFNFLMSLCVWFYLNMNFYILFLNLMLFLFNLNLWIRDVIRESMFQGMHTMLIMKFLKFSMILFIISELFFFISFFWTYFHMFISPDFEIGMNWPPKNIFMFSPYDIPFLNSIILISSGITITWSHNSLLNNNYNVALISLKWTIYFGVYFLYLQYVEYNESFFCINDSIFGSVFFMMTGFHGFHILVGIAMLLYSFHRMEMAQFSKIHHFNFEMALWYWHFVDMIWLFLYMFLYWWIY</sequence>
<protein>
    <recommendedName>
        <fullName evidence="3 8">Cytochrome c oxidase subunit 3</fullName>
    </recommendedName>
</protein>
<feature type="transmembrane region" description="Helical" evidence="9">
    <location>
        <begin position="42"/>
        <end position="59"/>
    </location>
</feature>
<dbReference type="RefSeq" id="YP_010154743.1">
    <property type="nucleotide sequence ID" value="NC_057192.1"/>
</dbReference>
<dbReference type="Pfam" id="PF00510">
    <property type="entry name" value="COX3"/>
    <property type="match status" value="1"/>
</dbReference>
<dbReference type="GO" id="GO:0006123">
    <property type="term" value="P:mitochondrial electron transport, cytochrome c to oxygen"/>
    <property type="evidence" value="ECO:0007669"/>
    <property type="project" value="TreeGrafter"/>
</dbReference>
<keyword evidence="5" id="KW-1278">Translocase</keyword>
<dbReference type="GO" id="GO:0004129">
    <property type="term" value="F:cytochrome-c oxidase activity"/>
    <property type="evidence" value="ECO:0007669"/>
    <property type="project" value="InterPro"/>
</dbReference>
<dbReference type="InterPro" id="IPR000298">
    <property type="entry name" value="Cyt_c_oxidase-like_su3"/>
</dbReference>
<dbReference type="InterPro" id="IPR033945">
    <property type="entry name" value="Cyt_c_oxase_su3_dom"/>
</dbReference>
<dbReference type="InterPro" id="IPR013833">
    <property type="entry name" value="Cyt_c_oxidase_su3_a-hlx"/>
</dbReference>
<comment type="similarity">
    <text evidence="2 8">Belongs to the cytochrome c oxidase subunit 3 family.</text>
</comment>
<feature type="domain" description="Heme-copper oxidase subunit III family profile" evidence="10">
    <location>
        <begin position="4"/>
        <end position="262"/>
    </location>
</feature>
<evidence type="ECO:0000256" key="4">
    <source>
        <dbReference type="ARBA" id="ARBA00022692"/>
    </source>
</evidence>
<dbReference type="PROSITE" id="PS50253">
    <property type="entry name" value="COX3"/>
    <property type="match status" value="1"/>
</dbReference>
<evidence type="ECO:0000256" key="7">
    <source>
        <dbReference type="ARBA" id="ARBA00023136"/>
    </source>
</evidence>
<evidence type="ECO:0000256" key="6">
    <source>
        <dbReference type="ARBA" id="ARBA00022989"/>
    </source>
</evidence>
<feature type="transmembrane region" description="Helical" evidence="9">
    <location>
        <begin position="16"/>
        <end position="36"/>
    </location>
</feature>
<reference evidence="11" key="1">
    <citation type="submission" date="2020-11" db="EMBL/GenBank/DDBJ databases">
        <title>First mtgenome sequences from three genera and phylogenetic relationships of the family Apidae based on mtgenome sequences (Hymenoptera: Apoidea).</title>
        <authorList>
            <person name="Wen Z."/>
            <person name="Chen B."/>
        </authorList>
    </citation>
    <scope>NUCLEOTIDE SEQUENCE</scope>
</reference>
<comment type="subcellular location">
    <subcellularLocation>
        <location evidence="1">Membrane</location>
        <topology evidence="1">Multi-pass membrane protein</topology>
    </subcellularLocation>
</comment>
<keyword evidence="8 11" id="KW-0496">Mitochondrion</keyword>
<geneLocation type="mitochondrion" evidence="11"/>
<evidence type="ECO:0000313" key="11">
    <source>
        <dbReference type="EMBL" id="QQX27978.1"/>
    </source>
</evidence>
<dbReference type="AlphaFoldDB" id="A0A7U0M7U9"/>
<evidence type="ECO:0000256" key="5">
    <source>
        <dbReference type="ARBA" id="ARBA00022967"/>
    </source>
</evidence>
<dbReference type="Gene3D" id="1.10.287.70">
    <property type="match status" value="1"/>
</dbReference>
<evidence type="ECO:0000259" key="10">
    <source>
        <dbReference type="PROSITE" id="PS50253"/>
    </source>
</evidence>
<feature type="transmembrane region" description="Helical" evidence="9">
    <location>
        <begin position="197"/>
        <end position="218"/>
    </location>
</feature>
<gene>
    <name evidence="11" type="primary">cox3</name>
</gene>
<dbReference type="EMBL" id="MW281318">
    <property type="protein sequence ID" value="QQX27978.1"/>
    <property type="molecule type" value="Genomic_DNA"/>
</dbReference>
<keyword evidence="7 9" id="KW-0472">Membrane</keyword>
<name>A0A7U0M7U9_9HYME</name>
<dbReference type="InterPro" id="IPR035973">
    <property type="entry name" value="Cyt_c_oxidase_su3-like_sf"/>
</dbReference>
<dbReference type="InterPro" id="IPR024791">
    <property type="entry name" value="Cyt_c/ubiquinol_Oxase_su3"/>
</dbReference>
<dbReference type="GeneID" id="67157397"/>
<organism evidence="11">
    <name type="scientific">Thyreus decorus</name>
    <dbReference type="NCBI Taxonomy" id="600203"/>
    <lineage>
        <taxon>Eukaryota</taxon>
        <taxon>Metazoa</taxon>
        <taxon>Ecdysozoa</taxon>
        <taxon>Arthropoda</taxon>
        <taxon>Hexapoda</taxon>
        <taxon>Insecta</taxon>
        <taxon>Pterygota</taxon>
        <taxon>Neoptera</taxon>
        <taxon>Endopterygota</taxon>
        <taxon>Hymenoptera</taxon>
        <taxon>Apocrita</taxon>
        <taxon>Aculeata</taxon>
        <taxon>Apoidea</taxon>
        <taxon>Anthophila</taxon>
        <taxon>Apidae</taxon>
        <taxon>Thyreus</taxon>
    </lineage>
</organism>
<evidence type="ECO:0000256" key="3">
    <source>
        <dbReference type="ARBA" id="ARBA00015944"/>
    </source>
</evidence>